<feature type="transmembrane region" description="Helical" evidence="8">
    <location>
        <begin position="274"/>
        <end position="295"/>
    </location>
</feature>
<dbReference type="Proteomes" id="UP000887565">
    <property type="component" value="Unplaced"/>
</dbReference>
<dbReference type="InterPro" id="IPR057433">
    <property type="entry name" value="LMF1/2_C"/>
</dbReference>
<dbReference type="PANTHER" id="PTHR14463:SF5">
    <property type="entry name" value="LIPASE MATURATION FACTOR 2"/>
    <property type="match status" value="1"/>
</dbReference>
<dbReference type="InterPro" id="IPR009613">
    <property type="entry name" value="LMF"/>
</dbReference>
<dbReference type="GO" id="GO:0005789">
    <property type="term" value="C:endoplasmic reticulum membrane"/>
    <property type="evidence" value="ECO:0007669"/>
    <property type="project" value="UniProtKB-SubCell"/>
</dbReference>
<organism evidence="12 13">
    <name type="scientific">Romanomermis culicivorax</name>
    <name type="common">Nematode worm</name>
    <dbReference type="NCBI Taxonomy" id="13658"/>
    <lineage>
        <taxon>Eukaryota</taxon>
        <taxon>Metazoa</taxon>
        <taxon>Ecdysozoa</taxon>
        <taxon>Nematoda</taxon>
        <taxon>Enoplea</taxon>
        <taxon>Dorylaimia</taxon>
        <taxon>Mermithida</taxon>
        <taxon>Mermithoidea</taxon>
        <taxon>Mermithidae</taxon>
        <taxon>Romanomermis</taxon>
    </lineage>
</organism>
<evidence type="ECO:0000256" key="5">
    <source>
        <dbReference type="ARBA" id="ARBA00022989"/>
    </source>
</evidence>
<evidence type="ECO:0000256" key="2">
    <source>
        <dbReference type="ARBA" id="ARBA00005512"/>
    </source>
</evidence>
<feature type="domain" description="Lipase maturation factor 1/2 N-terminal" evidence="10">
    <location>
        <begin position="113"/>
        <end position="226"/>
    </location>
</feature>
<keyword evidence="9" id="KW-0732">Signal</keyword>
<protein>
    <recommendedName>
        <fullName evidence="8">Lipase maturation factor</fullName>
    </recommendedName>
</protein>
<feature type="transmembrane region" description="Helical" evidence="8">
    <location>
        <begin position="235"/>
        <end position="254"/>
    </location>
</feature>
<keyword evidence="4 8" id="KW-0256">Endoplasmic reticulum</keyword>
<proteinExistence type="inferred from homology"/>
<evidence type="ECO:0000313" key="12">
    <source>
        <dbReference type="Proteomes" id="UP000887565"/>
    </source>
</evidence>
<feature type="domain" description="Lipase maturation factor 1/2 C-terminal" evidence="11">
    <location>
        <begin position="327"/>
        <end position="411"/>
    </location>
</feature>
<evidence type="ECO:0000259" key="11">
    <source>
        <dbReference type="Pfam" id="PF25179"/>
    </source>
</evidence>
<keyword evidence="5 8" id="KW-1133">Transmembrane helix</keyword>
<keyword evidence="7" id="KW-0325">Glycoprotein</keyword>
<feature type="transmembrane region" description="Helical" evidence="8">
    <location>
        <begin position="95"/>
        <end position="113"/>
    </location>
</feature>
<dbReference type="Pfam" id="PF06762">
    <property type="entry name" value="LMF1"/>
    <property type="match status" value="1"/>
</dbReference>
<feature type="transmembrane region" description="Helical" evidence="8">
    <location>
        <begin position="141"/>
        <end position="162"/>
    </location>
</feature>
<keyword evidence="6 8" id="KW-0472">Membrane</keyword>
<evidence type="ECO:0000256" key="8">
    <source>
        <dbReference type="RuleBase" id="RU361229"/>
    </source>
</evidence>
<comment type="function">
    <text evidence="8">Involved in the maturation of specific proteins in the endoplasmic reticulum.</text>
</comment>
<feature type="transmembrane region" description="Helical" evidence="8">
    <location>
        <begin position="66"/>
        <end position="88"/>
    </location>
</feature>
<accession>A0A915ISG8</accession>
<dbReference type="OMA" id="NDMARYP"/>
<evidence type="ECO:0000259" key="10">
    <source>
        <dbReference type="Pfam" id="PF06762"/>
    </source>
</evidence>
<feature type="transmembrane region" description="Helical" evidence="8">
    <location>
        <begin position="209"/>
        <end position="229"/>
    </location>
</feature>
<feature type="chain" id="PRO_5037524980" description="Lipase maturation factor" evidence="9">
    <location>
        <begin position="23"/>
        <end position="466"/>
    </location>
</feature>
<feature type="signal peptide" evidence="9">
    <location>
        <begin position="1"/>
        <end position="22"/>
    </location>
</feature>
<sequence length="466" mass="53812">MMSFTYLWAFVSLYLQLPGLYGDDGMLPVRSVLRCDEHNVVDCAFIGSKPNALHLFVMSGLNLAPFQAFETVCILGIALSSLTIIFSFARSFASYLLLWYFYFSCFQVGQTFLDTLLIETGFLTALMAPSRLFRGDRLKDVWLPIDQLTIFLVKWLGFRYIFASGIVKLNAECPTWWSLTALHYHYESQCIPTPGAWFAHQSSDWLKKLSVVATYSFEIFVALMIMIIVTGNYNFFNFLTVAICLSLLITEDLWSFNHSYSLKKRKHSFVERLLSLRQIVISLLFISGVVILPTVKLFSLRIRGLAIDSELGPVRHFGQLFAFGNALPHQPRLDWQMWFAALGSYQHNPWFISLVWKLLQNSSDVARLIDRNPFHTKPPKYIKADLFTYHFESDPKRSNWWIREKTSEYMPPISLHDKNVESYLLYFGLLVTKTKNAKDGGNAQFKTFLEIMRSSTFVDLFSRQIC</sequence>
<evidence type="ECO:0000256" key="1">
    <source>
        <dbReference type="ARBA" id="ARBA00004477"/>
    </source>
</evidence>
<dbReference type="WBParaSite" id="nRc.2.0.1.t16319-RA">
    <property type="protein sequence ID" value="nRc.2.0.1.t16319-RA"/>
    <property type="gene ID" value="nRc.2.0.1.g16319"/>
</dbReference>
<keyword evidence="12" id="KW-1185">Reference proteome</keyword>
<evidence type="ECO:0000256" key="3">
    <source>
        <dbReference type="ARBA" id="ARBA00022692"/>
    </source>
</evidence>
<evidence type="ECO:0000256" key="4">
    <source>
        <dbReference type="ARBA" id="ARBA00022824"/>
    </source>
</evidence>
<evidence type="ECO:0000256" key="6">
    <source>
        <dbReference type="ARBA" id="ARBA00023136"/>
    </source>
</evidence>
<dbReference type="AlphaFoldDB" id="A0A915ISG8"/>
<evidence type="ECO:0000256" key="7">
    <source>
        <dbReference type="ARBA" id="ARBA00023180"/>
    </source>
</evidence>
<dbReference type="InterPro" id="IPR057434">
    <property type="entry name" value="LMF1/2_N"/>
</dbReference>
<dbReference type="Pfam" id="PF25179">
    <property type="entry name" value="LMF1_C"/>
    <property type="match status" value="1"/>
</dbReference>
<keyword evidence="3 8" id="KW-0812">Transmembrane</keyword>
<comment type="subcellular location">
    <subcellularLocation>
        <location evidence="1 8">Endoplasmic reticulum membrane</location>
        <topology evidence="1 8">Multi-pass membrane protein</topology>
    </subcellularLocation>
</comment>
<name>A0A915ISG8_ROMCU</name>
<comment type="similarity">
    <text evidence="2 8">Belongs to the lipase maturation factor family.</text>
</comment>
<dbReference type="GO" id="GO:0051604">
    <property type="term" value="P:protein maturation"/>
    <property type="evidence" value="ECO:0007669"/>
    <property type="project" value="InterPro"/>
</dbReference>
<evidence type="ECO:0000313" key="13">
    <source>
        <dbReference type="WBParaSite" id="nRc.2.0.1.t16319-RA"/>
    </source>
</evidence>
<evidence type="ECO:0000256" key="9">
    <source>
        <dbReference type="SAM" id="SignalP"/>
    </source>
</evidence>
<reference evidence="13" key="1">
    <citation type="submission" date="2022-11" db="UniProtKB">
        <authorList>
            <consortium name="WormBaseParasite"/>
        </authorList>
    </citation>
    <scope>IDENTIFICATION</scope>
</reference>
<dbReference type="PANTHER" id="PTHR14463">
    <property type="entry name" value="LIPASE MATURATION FACTOR"/>
    <property type="match status" value="1"/>
</dbReference>